<dbReference type="AlphaFoldDB" id="A0A450T526"/>
<reference evidence="3" key="1">
    <citation type="submission" date="2019-02" db="EMBL/GenBank/DDBJ databases">
        <authorList>
            <person name="Gruber-Vodicka R. H."/>
            <person name="Seah K. B. B."/>
        </authorList>
    </citation>
    <scope>NUCLEOTIDE SEQUENCE</scope>
    <source>
        <strain evidence="2">BECK_BZ163</strain>
        <strain evidence="4">BECK_BZ164</strain>
        <strain evidence="3">BECK_BZ165</strain>
    </source>
</reference>
<dbReference type="SUPFAM" id="SSF141571">
    <property type="entry name" value="Pentapeptide repeat-like"/>
    <property type="match status" value="1"/>
</dbReference>
<dbReference type="Pfam" id="PF00805">
    <property type="entry name" value="Pentapeptide"/>
    <property type="match status" value="1"/>
</dbReference>
<dbReference type="EMBL" id="CAADFA010000298">
    <property type="protein sequence ID" value="VFJ61682.1"/>
    <property type="molecule type" value="Genomic_DNA"/>
</dbReference>
<organism evidence="3">
    <name type="scientific">Candidatus Kentrum sp. FM</name>
    <dbReference type="NCBI Taxonomy" id="2126340"/>
    <lineage>
        <taxon>Bacteria</taxon>
        <taxon>Pseudomonadati</taxon>
        <taxon>Pseudomonadota</taxon>
        <taxon>Gammaproteobacteria</taxon>
        <taxon>Candidatus Kentrum</taxon>
    </lineage>
</organism>
<keyword evidence="1" id="KW-1133">Transmembrane helix</keyword>
<protein>
    <submittedName>
        <fullName evidence="3">Pentapeptide repeat-containing protein</fullName>
    </submittedName>
</protein>
<evidence type="ECO:0000313" key="4">
    <source>
        <dbReference type="EMBL" id="VFK12336.1"/>
    </source>
</evidence>
<evidence type="ECO:0000313" key="2">
    <source>
        <dbReference type="EMBL" id="VFJ59654.1"/>
    </source>
</evidence>
<dbReference type="EMBL" id="CAADFL010000236">
    <property type="protein sequence ID" value="VFK12336.1"/>
    <property type="molecule type" value="Genomic_DNA"/>
</dbReference>
<evidence type="ECO:0000256" key="1">
    <source>
        <dbReference type="SAM" id="Phobius"/>
    </source>
</evidence>
<feature type="transmembrane region" description="Helical" evidence="1">
    <location>
        <begin position="36"/>
        <end position="53"/>
    </location>
</feature>
<dbReference type="EMBL" id="CAADEZ010000242">
    <property type="protein sequence ID" value="VFJ59654.1"/>
    <property type="molecule type" value="Genomic_DNA"/>
</dbReference>
<feature type="transmembrane region" description="Helical" evidence="1">
    <location>
        <begin position="73"/>
        <end position="92"/>
    </location>
</feature>
<dbReference type="InterPro" id="IPR001646">
    <property type="entry name" value="5peptide_repeat"/>
</dbReference>
<keyword evidence="1" id="KW-0812">Transmembrane</keyword>
<accession>A0A450T526</accession>
<dbReference type="PANTHER" id="PTHR14136">
    <property type="entry name" value="BTB_POZ DOMAIN-CONTAINING PROTEIN KCTD9"/>
    <property type="match status" value="1"/>
</dbReference>
<feature type="transmembrane region" description="Helical" evidence="1">
    <location>
        <begin position="12"/>
        <end position="30"/>
    </location>
</feature>
<name>A0A450T526_9GAMM</name>
<dbReference type="InterPro" id="IPR051082">
    <property type="entry name" value="Pentapeptide-BTB/POZ_domain"/>
</dbReference>
<sequence>MNPFPRKAPWALYLFAVVLPQSLYPILRVLDWVLRVFYWVPWVLYTLSGLKHIVEMLWFRRPNAPDYRKPPTFFLWVIGLYAGLYGIAATHYEAALDRIENRMGALASQLATGDEEAFKRLVSRIPEIQAMKTPLKPDLLYPFRGKPLATYVTCQEENRKPRQYHPWEPEPEPELEPPQYFVLCGFLRQAENPEIIEWTRKTIEDWRNKLAGVNFNGINLSEARLWKANLSGAGLQGANLAGARLWRANLSGARLEGANLSGANLRGADLSEARLWEAVLSGAELAKVDLSGAQLQGVDLSGATLTDRFGKIQNWRAIASIQDANILGIKKAPEGFREWALEKGAVELEPAAWQAFLKKKREERW</sequence>
<proteinExistence type="predicted"/>
<dbReference type="PANTHER" id="PTHR14136:SF17">
    <property type="entry name" value="BTB_POZ DOMAIN-CONTAINING PROTEIN KCTD9"/>
    <property type="match status" value="1"/>
</dbReference>
<gene>
    <name evidence="2" type="ORF">BECKFM1743A_GA0114220_102425</name>
    <name evidence="4" type="ORF">BECKFM1743B_GA0114221_102365</name>
    <name evidence="3" type="ORF">BECKFM1743C_GA0114222_102984</name>
</gene>
<dbReference type="Gene3D" id="2.160.20.80">
    <property type="entry name" value="E3 ubiquitin-protein ligase SopA"/>
    <property type="match status" value="1"/>
</dbReference>
<evidence type="ECO:0000313" key="3">
    <source>
        <dbReference type="EMBL" id="VFJ61682.1"/>
    </source>
</evidence>
<keyword evidence="1" id="KW-0472">Membrane</keyword>